<feature type="compositionally biased region" description="Basic residues" evidence="1">
    <location>
        <begin position="195"/>
        <end position="206"/>
    </location>
</feature>
<gene>
    <name evidence="2" type="ORF">Y036_1939</name>
</gene>
<dbReference type="AlphaFoldDB" id="A0AA40JDT3"/>
<accession>A0AA40JDT3</accession>
<feature type="compositionally biased region" description="Low complexity" evidence="1">
    <location>
        <begin position="108"/>
        <end position="117"/>
    </location>
</feature>
<sequence length="227" mass="24014">MRLSQPFVRRAGERGERRSAAASAAGSGRRGARGEAPGPGRAAERAGRQRAGAPAWAGKSGRTRGATGGDGRSLDRAVPRGRRDGASEAERVKRAGIAERPRSGGDEAAAPRPNGRRAAPDWAESQRDATDRRGARPCTPLHDAAANGRERNEAKRISARKPRPDASRALATRGGRGRRRKRRLPGGASAGKSRPGARHAANRARPPRSIGDRRSVTDSRRPTTDSG</sequence>
<feature type="compositionally biased region" description="Low complexity" evidence="1">
    <location>
        <begin position="49"/>
        <end position="58"/>
    </location>
</feature>
<name>A0AA40JDT3_BURPE</name>
<feature type="compositionally biased region" description="Basic residues" evidence="1">
    <location>
        <begin position="175"/>
        <end position="184"/>
    </location>
</feature>
<comment type="caution">
    <text evidence="2">The sequence shown here is derived from an EMBL/GenBank/DDBJ whole genome shotgun (WGS) entry which is preliminary data.</text>
</comment>
<reference evidence="2 3" key="1">
    <citation type="submission" date="2014-08" db="EMBL/GenBank/DDBJ databases">
        <authorList>
            <person name="Bunnell A."/>
            <person name="Chain P.S."/>
            <person name="Chertkov O."/>
            <person name="Currie B.J."/>
            <person name="Daligault H.E."/>
            <person name="Davenport K.W."/>
            <person name="Davis C."/>
            <person name="Gleasner C.D."/>
            <person name="Johnson S.L."/>
            <person name="Kaestli M."/>
            <person name="Koren S."/>
            <person name="Kunde Y.A."/>
            <person name="Mayo M."/>
            <person name="McMurry K.K."/>
            <person name="Price E.P."/>
            <person name="Reitenga K.G."/>
            <person name="Robison R."/>
            <person name="Rosovitz M.J."/>
            <person name="Sarovich D.S."/>
            <person name="Teshima H."/>
        </authorList>
    </citation>
    <scope>NUCLEOTIDE SEQUENCE [LARGE SCALE GENOMIC DNA]</scope>
    <source>
        <strain evidence="2 3">MSHR44</strain>
    </source>
</reference>
<evidence type="ECO:0000313" key="3">
    <source>
        <dbReference type="Proteomes" id="UP000030475"/>
    </source>
</evidence>
<feature type="compositionally biased region" description="Basic and acidic residues" evidence="1">
    <location>
        <begin position="10"/>
        <end position="19"/>
    </location>
</feature>
<feature type="compositionally biased region" description="Basic and acidic residues" evidence="1">
    <location>
        <begin position="72"/>
        <end position="105"/>
    </location>
</feature>
<dbReference type="Proteomes" id="UP000030475">
    <property type="component" value="Unassembled WGS sequence"/>
</dbReference>
<protein>
    <submittedName>
        <fullName evidence="2">Uncharacterized protein</fullName>
    </submittedName>
</protein>
<evidence type="ECO:0000256" key="1">
    <source>
        <dbReference type="SAM" id="MobiDB-lite"/>
    </source>
</evidence>
<proteinExistence type="predicted"/>
<evidence type="ECO:0000313" key="2">
    <source>
        <dbReference type="EMBL" id="KGX08350.1"/>
    </source>
</evidence>
<organism evidence="2 3">
    <name type="scientific">Burkholderia pseudomallei</name>
    <name type="common">Pseudomonas pseudomallei</name>
    <dbReference type="NCBI Taxonomy" id="28450"/>
    <lineage>
        <taxon>Bacteria</taxon>
        <taxon>Pseudomonadati</taxon>
        <taxon>Pseudomonadota</taxon>
        <taxon>Betaproteobacteria</taxon>
        <taxon>Burkholderiales</taxon>
        <taxon>Burkholderiaceae</taxon>
        <taxon>Burkholderia</taxon>
        <taxon>pseudomallei group</taxon>
    </lineage>
</organism>
<feature type="compositionally biased region" description="Basic and acidic residues" evidence="1">
    <location>
        <begin position="210"/>
        <end position="227"/>
    </location>
</feature>
<dbReference type="EMBL" id="JQIM01000010">
    <property type="protein sequence ID" value="KGX08350.1"/>
    <property type="molecule type" value="Genomic_DNA"/>
</dbReference>
<feature type="compositionally biased region" description="Basic and acidic residues" evidence="1">
    <location>
        <begin position="124"/>
        <end position="134"/>
    </location>
</feature>
<feature type="region of interest" description="Disordered" evidence="1">
    <location>
        <begin position="1"/>
        <end position="227"/>
    </location>
</feature>
<feature type="compositionally biased region" description="Basic and acidic residues" evidence="1">
    <location>
        <begin position="148"/>
        <end position="166"/>
    </location>
</feature>